<dbReference type="STRING" id="1449350.OCH239_02490"/>
<feature type="transmembrane region" description="Helical" evidence="1">
    <location>
        <begin position="149"/>
        <end position="169"/>
    </location>
</feature>
<feature type="transmembrane region" description="Helical" evidence="1">
    <location>
        <begin position="299"/>
        <end position="328"/>
    </location>
</feature>
<dbReference type="EMBL" id="JALZ01000010">
    <property type="protein sequence ID" value="ETX14453.1"/>
    <property type="molecule type" value="Genomic_DNA"/>
</dbReference>
<evidence type="ECO:0000313" key="3">
    <source>
        <dbReference type="Proteomes" id="UP000022447"/>
    </source>
</evidence>
<dbReference type="AlphaFoldDB" id="X7EH69"/>
<name>X7EH69_9RHOB</name>
<keyword evidence="1" id="KW-0472">Membrane</keyword>
<dbReference type="eggNOG" id="COG5473">
    <property type="taxonomic scope" value="Bacteria"/>
</dbReference>
<accession>X7EH69</accession>
<sequence length="342" mass="36041">MCALAFVFAANAVRCYVAEGGAMPPRGTHGFRAPRSAGPVVRPAAAEFRVMDSTDRTIGNPASWLGRRLFSGSAYLSATAAEIGGSDASGPVAHEDIATLTINDLRAALRAGWEDLMASRADALVLCLLYPILGMALVFTAMTQSLMPLLFPLMSGFVLIGPLAALGLYEMSRQREAGRPINWTSAFDVMAAPAFGAILVLGLYLAAIMVVWLLAARLIFESTMGPELPASLWMFLGNVATTPEGWTMAIVGIAIGAAFAVLVLATAVISFPLLLDRNIGVPNAIVTSLRVFFKNPGVILAWGGIVAGLLVLGTIPALVGLAVTLPILGHASWHLYRRAIPR</sequence>
<dbReference type="PATRIC" id="fig|1449350.3.peg.2251"/>
<keyword evidence="1" id="KW-1133">Transmembrane helix</keyword>
<dbReference type="Proteomes" id="UP000022447">
    <property type="component" value="Unassembled WGS sequence"/>
</dbReference>
<evidence type="ECO:0000313" key="2">
    <source>
        <dbReference type="EMBL" id="ETX14453.1"/>
    </source>
</evidence>
<gene>
    <name evidence="2" type="ORF">OCH239_02490</name>
</gene>
<comment type="caution">
    <text evidence="2">The sequence shown here is derived from an EMBL/GenBank/DDBJ whole genome shotgun (WGS) entry which is preliminary data.</text>
</comment>
<keyword evidence="1" id="KW-0812">Transmembrane</keyword>
<organism evidence="2 3">
    <name type="scientific">Roseivivax halodurans JCM 10272</name>
    <dbReference type="NCBI Taxonomy" id="1449350"/>
    <lineage>
        <taxon>Bacteria</taxon>
        <taxon>Pseudomonadati</taxon>
        <taxon>Pseudomonadota</taxon>
        <taxon>Alphaproteobacteria</taxon>
        <taxon>Rhodobacterales</taxon>
        <taxon>Roseobacteraceae</taxon>
        <taxon>Roseivivax</taxon>
    </lineage>
</organism>
<feature type="transmembrane region" description="Helical" evidence="1">
    <location>
        <begin position="123"/>
        <end position="142"/>
    </location>
</feature>
<feature type="transmembrane region" description="Helical" evidence="1">
    <location>
        <begin position="189"/>
        <end position="215"/>
    </location>
</feature>
<evidence type="ECO:0000256" key="1">
    <source>
        <dbReference type="SAM" id="Phobius"/>
    </source>
</evidence>
<dbReference type="InterPro" id="IPR018692">
    <property type="entry name" value="DUF2189"/>
</dbReference>
<feature type="transmembrane region" description="Helical" evidence="1">
    <location>
        <begin position="250"/>
        <end position="275"/>
    </location>
</feature>
<dbReference type="Pfam" id="PF09955">
    <property type="entry name" value="DUF2189"/>
    <property type="match status" value="1"/>
</dbReference>
<reference evidence="2 3" key="1">
    <citation type="submission" date="2014-01" db="EMBL/GenBank/DDBJ databases">
        <title>Roseivivax halodurans JCM 10272 Genome Sequencing.</title>
        <authorList>
            <person name="Lai Q."/>
            <person name="Li G."/>
            <person name="Shao Z."/>
        </authorList>
    </citation>
    <scope>NUCLEOTIDE SEQUENCE [LARGE SCALE GENOMIC DNA]</scope>
    <source>
        <strain evidence="2 3">JCM 10272</strain>
    </source>
</reference>
<keyword evidence="3" id="KW-1185">Reference proteome</keyword>
<protein>
    <submittedName>
        <fullName evidence="2">Cytochrome C oxidase subunit I</fullName>
    </submittedName>
</protein>
<proteinExistence type="predicted"/>